<keyword evidence="4" id="KW-1185">Reference proteome</keyword>
<protein>
    <recommendedName>
        <fullName evidence="5">Transmembrane protein</fullName>
    </recommendedName>
</protein>
<feature type="compositionally biased region" description="Polar residues" evidence="1">
    <location>
        <begin position="236"/>
        <end position="246"/>
    </location>
</feature>
<feature type="region of interest" description="Disordered" evidence="1">
    <location>
        <begin position="286"/>
        <end position="316"/>
    </location>
</feature>
<dbReference type="OrthoDB" id="2755385at2759"/>
<keyword evidence="2" id="KW-1133">Transmembrane helix</keyword>
<dbReference type="AlphaFoldDB" id="A0A2G8RVJ0"/>
<feature type="transmembrane region" description="Helical" evidence="2">
    <location>
        <begin position="172"/>
        <end position="193"/>
    </location>
</feature>
<feature type="region of interest" description="Disordered" evidence="1">
    <location>
        <begin position="139"/>
        <end position="162"/>
    </location>
</feature>
<dbReference type="Proteomes" id="UP000230002">
    <property type="component" value="Unassembled WGS sequence"/>
</dbReference>
<feature type="compositionally biased region" description="Low complexity" evidence="1">
    <location>
        <begin position="148"/>
        <end position="162"/>
    </location>
</feature>
<accession>A0A2G8RVJ0</accession>
<keyword evidence="2" id="KW-0812">Transmembrane</keyword>
<evidence type="ECO:0000313" key="3">
    <source>
        <dbReference type="EMBL" id="PIL25535.1"/>
    </source>
</evidence>
<name>A0A2G8RVJ0_9APHY</name>
<dbReference type="EMBL" id="AYKW01000048">
    <property type="protein sequence ID" value="PIL25535.1"/>
    <property type="molecule type" value="Genomic_DNA"/>
</dbReference>
<evidence type="ECO:0008006" key="5">
    <source>
        <dbReference type="Google" id="ProtNLM"/>
    </source>
</evidence>
<comment type="caution">
    <text evidence="3">The sequence shown here is derived from an EMBL/GenBank/DDBJ whole genome shotgun (WGS) entry which is preliminary data.</text>
</comment>
<evidence type="ECO:0000256" key="2">
    <source>
        <dbReference type="SAM" id="Phobius"/>
    </source>
</evidence>
<gene>
    <name evidence="3" type="ORF">GSI_12398</name>
</gene>
<keyword evidence="2" id="KW-0472">Membrane</keyword>
<organism evidence="3 4">
    <name type="scientific">Ganoderma sinense ZZ0214-1</name>
    <dbReference type="NCBI Taxonomy" id="1077348"/>
    <lineage>
        <taxon>Eukaryota</taxon>
        <taxon>Fungi</taxon>
        <taxon>Dikarya</taxon>
        <taxon>Basidiomycota</taxon>
        <taxon>Agaricomycotina</taxon>
        <taxon>Agaricomycetes</taxon>
        <taxon>Polyporales</taxon>
        <taxon>Polyporaceae</taxon>
        <taxon>Ganoderma</taxon>
    </lineage>
</organism>
<feature type="region of interest" description="Disordered" evidence="1">
    <location>
        <begin position="206"/>
        <end position="246"/>
    </location>
</feature>
<reference evidence="3 4" key="1">
    <citation type="journal article" date="2015" name="Sci. Rep.">
        <title>Chromosome-level genome map provides insights into diverse defense mechanisms in the medicinal fungus Ganoderma sinense.</title>
        <authorList>
            <person name="Zhu Y."/>
            <person name="Xu J."/>
            <person name="Sun C."/>
            <person name="Zhou S."/>
            <person name="Xu H."/>
            <person name="Nelson D.R."/>
            <person name="Qian J."/>
            <person name="Song J."/>
            <person name="Luo H."/>
            <person name="Xiang L."/>
            <person name="Li Y."/>
            <person name="Xu Z."/>
            <person name="Ji A."/>
            <person name="Wang L."/>
            <person name="Lu S."/>
            <person name="Hayward A."/>
            <person name="Sun W."/>
            <person name="Li X."/>
            <person name="Schwartz D.C."/>
            <person name="Wang Y."/>
            <person name="Chen S."/>
        </authorList>
    </citation>
    <scope>NUCLEOTIDE SEQUENCE [LARGE SCALE GENOMIC DNA]</scope>
    <source>
        <strain evidence="3 4">ZZ0214-1</strain>
    </source>
</reference>
<sequence length="374" mass="38520">MSSPTLIDDSNPAVQYSHNWTWVPNLVPEVDHTRHGVSEAGQTASLAFTGTGIQVFGTLEPSDVAGQPTTQYTIDGTVVANYTAPFTASGASVLNVTFFSKLDLSADGDHELVITNMNGTSPNMFWLDFFLVYTSTSQNPTGSASGVPAVTATPSSTSGTGSKTISVKTAGGIIGGIAGGLVLVIILLVVYIVRLKRRHKRAARLVQPYNPPSPDGTAVAVSPRRKAGSPPILPSPTVSESAGPSSAAMSAIGPVVPISASRVNVASSTGALSETGASVNTVYPSENASESMTDSGGGLLVRPPHREGPVPARSPEEVLSLAQSLLHAVAQGQGPRRQDEGQRDLGPPAPPVVATDSGLRLYNEGMLPPSYSSA</sequence>
<proteinExistence type="predicted"/>
<evidence type="ECO:0000313" key="4">
    <source>
        <dbReference type="Proteomes" id="UP000230002"/>
    </source>
</evidence>
<feature type="region of interest" description="Disordered" evidence="1">
    <location>
        <begin position="328"/>
        <end position="374"/>
    </location>
</feature>
<dbReference type="STRING" id="1077348.A0A2G8RVJ0"/>
<dbReference type="Gene3D" id="2.60.120.260">
    <property type="entry name" value="Galactose-binding domain-like"/>
    <property type="match status" value="1"/>
</dbReference>
<evidence type="ECO:0000256" key="1">
    <source>
        <dbReference type="SAM" id="MobiDB-lite"/>
    </source>
</evidence>